<protein>
    <recommendedName>
        <fullName evidence="5">Inner membrane-spanning protein YciB</fullName>
    </recommendedName>
</protein>
<gene>
    <name evidence="5" type="primary">yciB</name>
    <name evidence="6" type="ORF">FHS28_003884</name>
</gene>
<feature type="transmembrane region" description="Helical" evidence="5">
    <location>
        <begin position="174"/>
        <end position="193"/>
    </location>
</feature>
<dbReference type="NCBIfam" id="NF001325">
    <property type="entry name" value="PRK00259.1-3"/>
    <property type="match status" value="1"/>
</dbReference>
<keyword evidence="7" id="KW-1185">Reference proteome</keyword>
<evidence type="ECO:0000256" key="4">
    <source>
        <dbReference type="ARBA" id="ARBA00023136"/>
    </source>
</evidence>
<comment type="caution">
    <text evidence="6">The sequence shown here is derived from an EMBL/GenBank/DDBJ whole genome shotgun (WGS) entry which is preliminary data.</text>
</comment>
<keyword evidence="2 5" id="KW-0812">Transmembrane</keyword>
<keyword evidence="5" id="KW-0997">Cell inner membrane</keyword>
<sequence>MKLLLDFLPLLLFFATFKYADAQPEWAASFATEHLGFLVSGGQVPAEVAPVLLATVVVMAATVAQVLFLKLTRRKVDLMLWISLVLVTVMGSATIYFHSEVFIKWKPSLLYWAFALTFLFSHLVLGRNLLRKMLGGELQLPDVVWNRLNWAWALFFGAMGFANLYVAYEFSSAAWANFKAFGSTGLIVLFTLAQGIYMSRYLPEPSEAADTPKDPQEQRR</sequence>
<dbReference type="Proteomes" id="UP000574369">
    <property type="component" value="Unassembled WGS sequence"/>
</dbReference>
<dbReference type="PANTHER" id="PTHR36917:SF1">
    <property type="entry name" value="INNER MEMBRANE-SPANNING PROTEIN YCIB"/>
    <property type="match status" value="1"/>
</dbReference>
<evidence type="ECO:0000313" key="6">
    <source>
        <dbReference type="EMBL" id="MBB3196472.1"/>
    </source>
</evidence>
<dbReference type="EMBL" id="JACHXO010000007">
    <property type="protein sequence ID" value="MBB3196472.1"/>
    <property type="molecule type" value="Genomic_DNA"/>
</dbReference>
<organism evidence="6 7">
    <name type="scientific">Roseateles terrae</name>
    <dbReference type="NCBI Taxonomy" id="431060"/>
    <lineage>
        <taxon>Bacteria</taxon>
        <taxon>Pseudomonadati</taxon>
        <taxon>Pseudomonadota</taxon>
        <taxon>Betaproteobacteria</taxon>
        <taxon>Burkholderiales</taxon>
        <taxon>Sphaerotilaceae</taxon>
        <taxon>Roseateles</taxon>
    </lineage>
</organism>
<feature type="transmembrane region" description="Helical" evidence="5">
    <location>
        <begin position="109"/>
        <end position="130"/>
    </location>
</feature>
<evidence type="ECO:0000313" key="7">
    <source>
        <dbReference type="Proteomes" id="UP000574369"/>
    </source>
</evidence>
<evidence type="ECO:0000256" key="1">
    <source>
        <dbReference type="ARBA" id="ARBA00022475"/>
    </source>
</evidence>
<name>A0ABR6GWI6_9BURK</name>
<keyword evidence="4 5" id="KW-0472">Membrane</keyword>
<dbReference type="HAMAP" id="MF_00189">
    <property type="entry name" value="YciB"/>
    <property type="match status" value="1"/>
</dbReference>
<evidence type="ECO:0000256" key="3">
    <source>
        <dbReference type="ARBA" id="ARBA00022989"/>
    </source>
</evidence>
<comment type="function">
    <text evidence="5">Plays a role in cell envelope biogenesis, maintenance of cell envelope integrity and membrane homeostasis.</text>
</comment>
<proteinExistence type="inferred from homology"/>
<dbReference type="Pfam" id="PF04279">
    <property type="entry name" value="IspA"/>
    <property type="match status" value="1"/>
</dbReference>
<feature type="transmembrane region" description="Helical" evidence="5">
    <location>
        <begin position="78"/>
        <end position="97"/>
    </location>
</feature>
<dbReference type="PANTHER" id="PTHR36917">
    <property type="entry name" value="INTRACELLULAR SEPTATION PROTEIN A-RELATED"/>
    <property type="match status" value="1"/>
</dbReference>
<dbReference type="RefSeq" id="WP_088454655.1">
    <property type="nucleotide sequence ID" value="NZ_JACHXO010000007.1"/>
</dbReference>
<feature type="transmembrane region" description="Helical" evidence="5">
    <location>
        <begin position="46"/>
        <end position="69"/>
    </location>
</feature>
<reference evidence="6 7" key="1">
    <citation type="submission" date="2020-08" db="EMBL/GenBank/DDBJ databases">
        <title>Genomic Encyclopedia of Type Strains, Phase III (KMG-III): the genomes of soil and plant-associated and newly described type strains.</title>
        <authorList>
            <person name="Whitman W."/>
        </authorList>
    </citation>
    <scope>NUCLEOTIDE SEQUENCE [LARGE SCALE GENOMIC DNA]</scope>
    <source>
        <strain evidence="6 7">CECT 7247</strain>
    </source>
</reference>
<evidence type="ECO:0000256" key="2">
    <source>
        <dbReference type="ARBA" id="ARBA00022692"/>
    </source>
</evidence>
<feature type="transmembrane region" description="Helical" evidence="5">
    <location>
        <begin position="150"/>
        <end position="168"/>
    </location>
</feature>
<evidence type="ECO:0000256" key="5">
    <source>
        <dbReference type="HAMAP-Rule" id="MF_00189"/>
    </source>
</evidence>
<comment type="subcellular location">
    <subcellularLocation>
        <location evidence="5">Cell inner membrane</location>
        <topology evidence="5">Multi-pass membrane protein</topology>
    </subcellularLocation>
</comment>
<keyword evidence="3 5" id="KW-1133">Transmembrane helix</keyword>
<keyword evidence="1 5" id="KW-1003">Cell membrane</keyword>
<dbReference type="InterPro" id="IPR006008">
    <property type="entry name" value="YciB"/>
</dbReference>
<comment type="similarity">
    <text evidence="5">Belongs to the YciB family.</text>
</comment>
<accession>A0ABR6GWI6</accession>